<evidence type="ECO:0000313" key="2">
    <source>
        <dbReference type="EMBL" id="KAF5825591.1"/>
    </source>
</evidence>
<keyword evidence="1" id="KW-0732">Signal</keyword>
<gene>
    <name evidence="2" type="ORF">DUNSADRAFT_8223</name>
</gene>
<name>A0ABQ7FSV6_DUNSA</name>
<comment type="caution">
    <text evidence="2">The sequence shown here is derived from an EMBL/GenBank/DDBJ whole genome shotgun (WGS) entry which is preliminary data.</text>
</comment>
<feature type="chain" id="PRO_5045750019" evidence="1">
    <location>
        <begin position="25"/>
        <end position="103"/>
    </location>
</feature>
<evidence type="ECO:0000313" key="3">
    <source>
        <dbReference type="Proteomes" id="UP000815325"/>
    </source>
</evidence>
<sequence>MVGQFRRHQFFPLLFASQAKAVLADVAQTQPRAADKAREVLERARGLHARCLKHVSERSDLARKSSSPAEMQKKLPGLQTTANALEESCAELNQLIEAVFAPY</sequence>
<proteinExistence type="predicted"/>
<keyword evidence="3" id="KW-1185">Reference proteome</keyword>
<evidence type="ECO:0000256" key="1">
    <source>
        <dbReference type="SAM" id="SignalP"/>
    </source>
</evidence>
<organism evidence="2 3">
    <name type="scientific">Dunaliella salina</name>
    <name type="common">Green alga</name>
    <name type="synonym">Protococcus salinus</name>
    <dbReference type="NCBI Taxonomy" id="3046"/>
    <lineage>
        <taxon>Eukaryota</taxon>
        <taxon>Viridiplantae</taxon>
        <taxon>Chlorophyta</taxon>
        <taxon>core chlorophytes</taxon>
        <taxon>Chlorophyceae</taxon>
        <taxon>CS clade</taxon>
        <taxon>Chlamydomonadales</taxon>
        <taxon>Dunaliellaceae</taxon>
        <taxon>Dunaliella</taxon>
    </lineage>
</organism>
<protein>
    <submittedName>
        <fullName evidence="2">Uncharacterized protein</fullName>
    </submittedName>
</protein>
<reference evidence="2" key="1">
    <citation type="submission" date="2017-08" db="EMBL/GenBank/DDBJ databases">
        <authorList>
            <person name="Polle J.E."/>
            <person name="Barry K."/>
            <person name="Cushman J."/>
            <person name="Schmutz J."/>
            <person name="Tran D."/>
            <person name="Hathwaick L.T."/>
            <person name="Yim W.C."/>
            <person name="Jenkins J."/>
            <person name="Mckie-Krisberg Z.M."/>
            <person name="Prochnik S."/>
            <person name="Lindquist E."/>
            <person name="Dockter R.B."/>
            <person name="Adam C."/>
            <person name="Molina H."/>
            <person name="Bunkerborg J."/>
            <person name="Jin E."/>
            <person name="Buchheim M."/>
            <person name="Magnuson J."/>
        </authorList>
    </citation>
    <scope>NUCLEOTIDE SEQUENCE</scope>
    <source>
        <strain evidence="2">CCAP 19/18</strain>
    </source>
</reference>
<feature type="signal peptide" evidence="1">
    <location>
        <begin position="1"/>
        <end position="24"/>
    </location>
</feature>
<accession>A0ABQ7FSV6</accession>
<dbReference type="EMBL" id="MU072428">
    <property type="protein sequence ID" value="KAF5825591.1"/>
    <property type="molecule type" value="Genomic_DNA"/>
</dbReference>
<dbReference type="Proteomes" id="UP000815325">
    <property type="component" value="Unassembled WGS sequence"/>
</dbReference>